<dbReference type="AlphaFoldDB" id="A0A8C4TLC2"/>
<dbReference type="GeneTree" id="ENSGT00390000016177"/>
<reference evidence="8" key="2">
    <citation type="submission" date="2025-08" db="UniProtKB">
        <authorList>
            <consortium name="Ensembl"/>
        </authorList>
    </citation>
    <scope>IDENTIFICATION</scope>
</reference>
<evidence type="ECO:0000256" key="5">
    <source>
        <dbReference type="ARBA" id="ARBA00022729"/>
    </source>
</evidence>
<dbReference type="Ensembl" id="ENSECRT00000032998.1">
    <property type="protein sequence ID" value="ENSECRP00000032276.1"/>
    <property type="gene ID" value="ENSECRG00000021888.1"/>
</dbReference>
<dbReference type="GO" id="GO:0005179">
    <property type="term" value="F:hormone activity"/>
    <property type="evidence" value="ECO:0007669"/>
    <property type="project" value="UniProtKB-KW"/>
</dbReference>
<dbReference type="FunFam" id="2.60.40.4230:FF:000001">
    <property type="entry name" value="Resistin-like beta"/>
    <property type="match status" value="1"/>
</dbReference>
<evidence type="ECO:0000313" key="8">
    <source>
        <dbReference type="Ensembl" id="ENSECRP00000032276.1"/>
    </source>
</evidence>
<evidence type="ECO:0000256" key="6">
    <source>
        <dbReference type="ARBA" id="ARBA00023157"/>
    </source>
</evidence>
<evidence type="ECO:0000256" key="3">
    <source>
        <dbReference type="ARBA" id="ARBA00022525"/>
    </source>
</evidence>
<dbReference type="SUPFAM" id="SSF111423">
    <property type="entry name" value="Resistin"/>
    <property type="match status" value="1"/>
</dbReference>
<keyword evidence="3" id="KW-0964">Secreted</keyword>
<dbReference type="InterPro" id="IPR009714">
    <property type="entry name" value="RELM"/>
</dbReference>
<evidence type="ECO:0000256" key="2">
    <source>
        <dbReference type="ARBA" id="ARBA00007258"/>
    </source>
</evidence>
<protein>
    <submittedName>
        <fullName evidence="8">Resistin-like</fullName>
    </submittedName>
</protein>
<proteinExistence type="inferred from homology"/>
<keyword evidence="5 7" id="KW-0732">Signal</keyword>
<evidence type="ECO:0000256" key="7">
    <source>
        <dbReference type="SAM" id="SignalP"/>
    </source>
</evidence>
<dbReference type="PANTHER" id="PTHR21101">
    <property type="entry name" value="RESISTIN"/>
    <property type="match status" value="1"/>
</dbReference>
<dbReference type="Proteomes" id="UP000694620">
    <property type="component" value="Chromosome 17"/>
</dbReference>
<dbReference type="GO" id="GO:0005615">
    <property type="term" value="C:extracellular space"/>
    <property type="evidence" value="ECO:0007669"/>
    <property type="project" value="TreeGrafter"/>
</dbReference>
<keyword evidence="6" id="KW-1015">Disulfide bond</keyword>
<dbReference type="PANTHER" id="PTHR21101:SF13">
    <property type="entry name" value="RESISTIN-LIKE BETA"/>
    <property type="match status" value="1"/>
</dbReference>
<dbReference type="Gene3D" id="2.60.40.4230">
    <property type="entry name" value="Resistin head domain"/>
    <property type="match status" value="1"/>
</dbReference>
<accession>A0A8C4TLC2</accession>
<dbReference type="InterPro" id="IPR036262">
    <property type="entry name" value="Resistin-like_sf"/>
</dbReference>
<keyword evidence="9" id="KW-1185">Reference proteome</keyword>
<feature type="signal peptide" evidence="7">
    <location>
        <begin position="1"/>
        <end position="35"/>
    </location>
</feature>
<reference evidence="8" key="3">
    <citation type="submission" date="2025-09" db="UniProtKB">
        <authorList>
            <consortium name="Ensembl"/>
        </authorList>
    </citation>
    <scope>IDENTIFICATION</scope>
</reference>
<evidence type="ECO:0000256" key="1">
    <source>
        <dbReference type="ARBA" id="ARBA00004613"/>
    </source>
</evidence>
<keyword evidence="4" id="KW-0372">Hormone</keyword>
<feature type="chain" id="PRO_5034193904" evidence="7">
    <location>
        <begin position="36"/>
        <end position="113"/>
    </location>
</feature>
<name>A0A8C4TLC2_ERPCA</name>
<dbReference type="Pfam" id="PF06954">
    <property type="entry name" value="Resistin"/>
    <property type="match status" value="1"/>
</dbReference>
<organism evidence="8 9">
    <name type="scientific">Erpetoichthys calabaricus</name>
    <name type="common">Rope fish</name>
    <name type="synonym">Calamoichthys calabaricus</name>
    <dbReference type="NCBI Taxonomy" id="27687"/>
    <lineage>
        <taxon>Eukaryota</taxon>
        <taxon>Metazoa</taxon>
        <taxon>Chordata</taxon>
        <taxon>Craniata</taxon>
        <taxon>Vertebrata</taxon>
        <taxon>Euteleostomi</taxon>
        <taxon>Actinopterygii</taxon>
        <taxon>Polypteriformes</taxon>
        <taxon>Polypteridae</taxon>
        <taxon>Erpetoichthys</taxon>
    </lineage>
</organism>
<comment type="similarity">
    <text evidence="2">Belongs to the resistin/FIZZ family.</text>
</comment>
<sequence>MAPPGKNNPETGTMKMIICLLALALVCLDENGAHGDISNNLPLIMHYVNRVTLSCISVYSRGTFATCPTGYNPTGCACGYGCGSWDIQNEMTCHCQCANMDWTTARCCKLNFH</sequence>
<evidence type="ECO:0000313" key="9">
    <source>
        <dbReference type="Proteomes" id="UP000694620"/>
    </source>
</evidence>
<evidence type="ECO:0000256" key="4">
    <source>
        <dbReference type="ARBA" id="ARBA00022702"/>
    </source>
</evidence>
<dbReference type="CDD" id="cd16333">
    <property type="entry name" value="RELM"/>
    <property type="match status" value="1"/>
</dbReference>
<comment type="subcellular location">
    <subcellularLocation>
        <location evidence="1">Secreted</location>
    </subcellularLocation>
</comment>
<reference evidence="8" key="1">
    <citation type="submission" date="2021-06" db="EMBL/GenBank/DDBJ databases">
        <authorList>
            <consortium name="Wellcome Sanger Institute Data Sharing"/>
        </authorList>
    </citation>
    <scope>NUCLEOTIDE SEQUENCE [LARGE SCALE GENOMIC DNA]</scope>
</reference>